<dbReference type="EMBL" id="DSIY01000002">
    <property type="protein sequence ID" value="HEG89834.1"/>
    <property type="molecule type" value="Genomic_DNA"/>
</dbReference>
<protein>
    <submittedName>
        <fullName evidence="2">Uncharacterized protein</fullName>
    </submittedName>
</protein>
<reference evidence="2" key="1">
    <citation type="journal article" date="2020" name="mSystems">
        <title>Genome- and Community-Level Interaction Insights into Carbon Utilization and Element Cycling Functions of Hydrothermarchaeota in Hydrothermal Sediment.</title>
        <authorList>
            <person name="Zhou Z."/>
            <person name="Liu Y."/>
            <person name="Xu W."/>
            <person name="Pan J."/>
            <person name="Luo Z.H."/>
            <person name="Li M."/>
        </authorList>
    </citation>
    <scope>NUCLEOTIDE SEQUENCE [LARGE SCALE GENOMIC DNA]</scope>
    <source>
        <strain evidence="2">SpSt-210</strain>
    </source>
</reference>
<accession>A0A831TET4</accession>
<evidence type="ECO:0000256" key="1">
    <source>
        <dbReference type="SAM" id="MobiDB-lite"/>
    </source>
</evidence>
<comment type="caution">
    <text evidence="2">The sequence shown here is derived from an EMBL/GenBank/DDBJ whole genome shotgun (WGS) entry which is preliminary data.</text>
</comment>
<sequence>MSHGSPQDDWPLPWFISPFDVVVQRALMDDPPQEQSGIRTQSTTAPSDRTSQASPQDAPQPLTLDELLHEASAGLFRFPKLDEA</sequence>
<evidence type="ECO:0000313" key="2">
    <source>
        <dbReference type="EMBL" id="HEG89834.1"/>
    </source>
</evidence>
<proteinExistence type="predicted"/>
<gene>
    <name evidence="2" type="ORF">ENP34_00065</name>
</gene>
<feature type="region of interest" description="Disordered" evidence="1">
    <location>
        <begin position="26"/>
        <end position="65"/>
    </location>
</feature>
<organism evidence="2">
    <name type="scientific">Thermorudis peleae</name>
    <dbReference type="NCBI Taxonomy" id="1382356"/>
    <lineage>
        <taxon>Bacteria</taxon>
        <taxon>Pseudomonadati</taxon>
        <taxon>Thermomicrobiota</taxon>
        <taxon>Thermomicrobia</taxon>
        <taxon>Thermomicrobia incertae sedis</taxon>
        <taxon>Thermorudis</taxon>
    </lineage>
</organism>
<feature type="compositionally biased region" description="Polar residues" evidence="1">
    <location>
        <begin position="33"/>
        <end position="57"/>
    </location>
</feature>
<name>A0A831TET4_9BACT</name>
<dbReference type="AlphaFoldDB" id="A0A831TET4"/>